<organism evidence="1 2">
    <name type="scientific">Acinetobacter johnsonii</name>
    <dbReference type="NCBI Taxonomy" id="40214"/>
    <lineage>
        <taxon>Bacteria</taxon>
        <taxon>Pseudomonadati</taxon>
        <taxon>Pseudomonadota</taxon>
        <taxon>Gammaproteobacteria</taxon>
        <taxon>Moraxellales</taxon>
        <taxon>Moraxellaceae</taxon>
        <taxon>Acinetobacter</taxon>
    </lineage>
</organism>
<evidence type="ECO:0000313" key="1">
    <source>
        <dbReference type="EMBL" id="RSE22306.1"/>
    </source>
</evidence>
<sequence length="59" mass="7034">MTDRPIKKFGDERKLKKNRLSFMAAIMTLFKSETKTSSLIFTYLTDVRRWIVVPRKLLL</sequence>
<dbReference type="AlphaFoldDB" id="A0A3R9G3E3"/>
<dbReference type="EMBL" id="RHXE01000023">
    <property type="protein sequence ID" value="RSE22306.1"/>
    <property type="molecule type" value="Genomic_DNA"/>
</dbReference>
<protein>
    <submittedName>
        <fullName evidence="1">Uncharacterized protein</fullName>
    </submittedName>
</protein>
<accession>A0A3R9G3E3</accession>
<name>A0A3R9G3E3_ACIJO</name>
<proteinExistence type="predicted"/>
<comment type="caution">
    <text evidence="1">The sequence shown here is derived from an EMBL/GenBank/DDBJ whole genome shotgun (WGS) entry which is preliminary data.</text>
</comment>
<evidence type="ECO:0000313" key="2">
    <source>
        <dbReference type="Proteomes" id="UP000277537"/>
    </source>
</evidence>
<reference evidence="1 2" key="1">
    <citation type="submission" date="2018-10" db="EMBL/GenBank/DDBJ databases">
        <title>Transmission dynamics of multidrug resistant bacteria on intensive care unit surfaces.</title>
        <authorList>
            <person name="D'Souza A.W."/>
            <person name="Potter R.F."/>
            <person name="Wallace M."/>
            <person name="Shupe A."/>
            <person name="Patel S."/>
            <person name="Sun S."/>
            <person name="Gul D."/>
            <person name="Kwon J.H."/>
            <person name="Andleeb S."/>
            <person name="Burnham C.-A.D."/>
            <person name="Dantas G."/>
        </authorList>
    </citation>
    <scope>NUCLEOTIDE SEQUENCE [LARGE SCALE GENOMIC DNA]</scope>
    <source>
        <strain evidence="1 2">AJ_385</strain>
    </source>
</reference>
<gene>
    <name evidence="1" type="ORF">EGT73_10875</name>
</gene>
<dbReference type="Proteomes" id="UP000277537">
    <property type="component" value="Unassembled WGS sequence"/>
</dbReference>